<gene>
    <name evidence="12" type="ORF">K7472_17220</name>
</gene>
<protein>
    <recommendedName>
        <fullName evidence="14">Glycosyltransferase RgtA/B/C/D-like domain-containing protein</fullName>
    </recommendedName>
</protein>
<keyword evidence="9 11" id="KW-0472">Membrane</keyword>
<feature type="transmembrane region" description="Helical" evidence="11">
    <location>
        <begin position="381"/>
        <end position="401"/>
    </location>
</feature>
<evidence type="ECO:0000256" key="11">
    <source>
        <dbReference type="SAM" id="Phobius"/>
    </source>
</evidence>
<evidence type="ECO:0008006" key="14">
    <source>
        <dbReference type="Google" id="ProtNLM"/>
    </source>
</evidence>
<accession>A0ABS7QVA2</accession>
<dbReference type="PANTHER" id="PTHR12468:SF2">
    <property type="entry name" value="GPI MANNOSYLTRANSFERASE 2"/>
    <property type="match status" value="1"/>
</dbReference>
<evidence type="ECO:0000256" key="1">
    <source>
        <dbReference type="ARBA" id="ARBA00004477"/>
    </source>
</evidence>
<feature type="transmembrane region" description="Helical" evidence="11">
    <location>
        <begin position="247"/>
        <end position="267"/>
    </location>
</feature>
<comment type="caution">
    <text evidence="12">The sequence shown here is derived from an EMBL/GenBank/DDBJ whole genome shotgun (WGS) entry which is preliminary data.</text>
</comment>
<feature type="transmembrane region" description="Helical" evidence="11">
    <location>
        <begin position="43"/>
        <end position="63"/>
    </location>
</feature>
<evidence type="ECO:0000256" key="5">
    <source>
        <dbReference type="ARBA" id="ARBA00022679"/>
    </source>
</evidence>
<feature type="transmembrane region" description="Helical" evidence="11">
    <location>
        <begin position="161"/>
        <end position="180"/>
    </location>
</feature>
<keyword evidence="6 11" id="KW-0812">Transmembrane</keyword>
<feature type="transmembrane region" description="Helical" evidence="11">
    <location>
        <begin position="306"/>
        <end position="325"/>
    </location>
</feature>
<evidence type="ECO:0000256" key="4">
    <source>
        <dbReference type="ARBA" id="ARBA00022676"/>
    </source>
</evidence>
<organism evidence="12 13">
    <name type="scientific">Streptantibioticus parmotrematis</name>
    <dbReference type="NCBI Taxonomy" id="2873249"/>
    <lineage>
        <taxon>Bacteria</taxon>
        <taxon>Bacillati</taxon>
        <taxon>Actinomycetota</taxon>
        <taxon>Actinomycetes</taxon>
        <taxon>Kitasatosporales</taxon>
        <taxon>Streptomycetaceae</taxon>
        <taxon>Streptantibioticus</taxon>
    </lineage>
</organism>
<evidence type="ECO:0000256" key="8">
    <source>
        <dbReference type="ARBA" id="ARBA00022989"/>
    </source>
</evidence>
<dbReference type="PANTHER" id="PTHR12468">
    <property type="entry name" value="GPI MANNOSYLTRANSFERASE 2"/>
    <property type="match status" value="1"/>
</dbReference>
<evidence type="ECO:0000256" key="10">
    <source>
        <dbReference type="SAM" id="MobiDB-lite"/>
    </source>
</evidence>
<proteinExistence type="predicted"/>
<feature type="transmembrane region" description="Helical" evidence="11">
    <location>
        <begin position="332"/>
        <end position="352"/>
    </location>
</feature>
<feature type="compositionally biased region" description="Polar residues" evidence="10">
    <location>
        <begin position="1"/>
        <end position="11"/>
    </location>
</feature>
<keyword evidence="13" id="KW-1185">Reference proteome</keyword>
<comment type="pathway">
    <text evidence="2">Glycolipid biosynthesis; glycosylphosphatidylinositol-anchor biosynthesis.</text>
</comment>
<feature type="transmembrane region" description="Helical" evidence="11">
    <location>
        <begin position="121"/>
        <end position="149"/>
    </location>
</feature>
<dbReference type="Proteomes" id="UP001198565">
    <property type="component" value="Unassembled WGS sequence"/>
</dbReference>
<evidence type="ECO:0000256" key="3">
    <source>
        <dbReference type="ARBA" id="ARBA00022502"/>
    </source>
</evidence>
<evidence type="ECO:0000256" key="6">
    <source>
        <dbReference type="ARBA" id="ARBA00022692"/>
    </source>
</evidence>
<feature type="compositionally biased region" description="Pro residues" evidence="10">
    <location>
        <begin position="12"/>
        <end position="21"/>
    </location>
</feature>
<evidence type="ECO:0000256" key="7">
    <source>
        <dbReference type="ARBA" id="ARBA00022824"/>
    </source>
</evidence>
<feature type="transmembrane region" description="Helical" evidence="11">
    <location>
        <begin position="358"/>
        <end position="374"/>
    </location>
</feature>
<keyword evidence="3" id="KW-0337">GPI-anchor biosynthesis</keyword>
<feature type="transmembrane region" description="Helical" evidence="11">
    <location>
        <begin position="200"/>
        <end position="226"/>
    </location>
</feature>
<keyword evidence="5" id="KW-0808">Transferase</keyword>
<sequence length="407" mass="43982">MYTAEPVSTQSPPGPGDPPGLRPLVRSRLARARSSLRRSAPALGVYAAVRAAGLLFLTAYAWYSGAHPRTLLGTSWDARWYLRIAQYGYGTVIPSGTQHAVIYNDLAFFPLYPMTVRAVHAVLPIGLVNVALLVAWAAAGLTAWAVYLIGERLYGHRVGMALVLLYGLLPHAIIQTMAYTEPVLTALSAWALYAVLTKRWIAAGTLAALAGCARPNGCAVAAAVIAGVLVDAWRKRKAGRRWFEPRAWAGALIAPLGWLGYVLWVGLETGDLKGYFTVQAGWGSRYDFGWSALRYFKHLLTHPSYFTYYVAAFIVAGFVILFVLCVTDRIPVALLVYSAVLLLIGIGGAGFFQCKPRFLMPAFPVLIPAALALARARPRTAAVAVVSLAGFSFCYGTYLLTVSPLAL</sequence>
<keyword evidence="4" id="KW-0328">Glycosyltransferase</keyword>
<reference evidence="12 13" key="1">
    <citation type="submission" date="2021-08" db="EMBL/GenBank/DDBJ databases">
        <title>Streptomyces sp. PTM05 isolated from lichen.</title>
        <authorList>
            <person name="Somphong A."/>
            <person name="Phongsopitanun W."/>
            <person name="Tanasupawat S."/>
        </authorList>
    </citation>
    <scope>NUCLEOTIDE SEQUENCE [LARGE SCALE GENOMIC DNA]</scope>
    <source>
        <strain evidence="12 13">Ptm05</strain>
    </source>
</reference>
<evidence type="ECO:0000313" key="13">
    <source>
        <dbReference type="Proteomes" id="UP001198565"/>
    </source>
</evidence>
<evidence type="ECO:0000313" key="12">
    <source>
        <dbReference type="EMBL" id="MBY8886594.1"/>
    </source>
</evidence>
<dbReference type="RefSeq" id="WP_222978966.1">
    <property type="nucleotide sequence ID" value="NZ_JAINVZ010000011.1"/>
</dbReference>
<keyword evidence="8 11" id="KW-1133">Transmembrane helix</keyword>
<dbReference type="EMBL" id="JAINVZ010000011">
    <property type="protein sequence ID" value="MBY8886594.1"/>
    <property type="molecule type" value="Genomic_DNA"/>
</dbReference>
<dbReference type="InterPro" id="IPR007315">
    <property type="entry name" value="PIG-V/Gpi18"/>
</dbReference>
<name>A0ABS7QVA2_9ACTN</name>
<comment type="subcellular location">
    <subcellularLocation>
        <location evidence="1">Endoplasmic reticulum membrane</location>
        <topology evidence="1">Multi-pass membrane protein</topology>
    </subcellularLocation>
</comment>
<feature type="region of interest" description="Disordered" evidence="10">
    <location>
        <begin position="1"/>
        <end position="21"/>
    </location>
</feature>
<evidence type="ECO:0000256" key="2">
    <source>
        <dbReference type="ARBA" id="ARBA00004687"/>
    </source>
</evidence>
<evidence type="ECO:0000256" key="9">
    <source>
        <dbReference type="ARBA" id="ARBA00023136"/>
    </source>
</evidence>
<keyword evidence="7" id="KW-0256">Endoplasmic reticulum</keyword>